<reference evidence="3 4" key="1">
    <citation type="submission" date="2017-12" db="EMBL/GenBank/DDBJ databases">
        <authorList>
            <person name="Paulsen S."/>
            <person name="Gram L.K."/>
        </authorList>
    </citation>
    <scope>NUCLEOTIDE SEQUENCE [LARGE SCALE GENOMIC DNA]</scope>
    <source>
        <strain evidence="3 4">S1189</strain>
    </source>
</reference>
<name>A0A5S3YLE2_9GAMM</name>
<keyword evidence="2" id="KW-0732">Signal</keyword>
<sequence>MPASLVPVLAAPLAGAPVATAFYAQPPPAHRASKPAPPHRPVAPDRPHSGGMAVALPASPPRPDKMPSAPQKLLVNTSRLKSHDDATTAAAAGLRL</sequence>
<dbReference type="AlphaFoldDB" id="A0A5S3YLE2"/>
<proteinExistence type="predicted"/>
<dbReference type="Proteomes" id="UP000307362">
    <property type="component" value="Unassembled WGS sequence"/>
</dbReference>
<feature type="chain" id="PRO_5024349845" evidence="2">
    <location>
        <begin position="22"/>
        <end position="96"/>
    </location>
</feature>
<protein>
    <submittedName>
        <fullName evidence="3">Uncharacterized protein</fullName>
    </submittedName>
</protein>
<evidence type="ECO:0000256" key="2">
    <source>
        <dbReference type="SAM" id="SignalP"/>
    </source>
</evidence>
<dbReference type="EMBL" id="PNCM01000274">
    <property type="protein sequence ID" value="TMP76745.1"/>
    <property type="molecule type" value="Genomic_DNA"/>
</dbReference>
<gene>
    <name evidence="3" type="ORF">CWB73_21395</name>
</gene>
<accession>A0A5S3YLE2</accession>
<organism evidence="3 4">
    <name type="scientific">Pseudoalteromonas phenolica</name>
    <dbReference type="NCBI Taxonomy" id="161398"/>
    <lineage>
        <taxon>Bacteria</taxon>
        <taxon>Pseudomonadati</taxon>
        <taxon>Pseudomonadota</taxon>
        <taxon>Gammaproteobacteria</taxon>
        <taxon>Alteromonadales</taxon>
        <taxon>Pseudoalteromonadaceae</taxon>
        <taxon>Pseudoalteromonas</taxon>
    </lineage>
</organism>
<feature type="signal peptide" evidence="2">
    <location>
        <begin position="1"/>
        <end position="21"/>
    </location>
</feature>
<feature type="non-terminal residue" evidence="3">
    <location>
        <position position="96"/>
    </location>
</feature>
<evidence type="ECO:0000256" key="1">
    <source>
        <dbReference type="SAM" id="MobiDB-lite"/>
    </source>
</evidence>
<feature type="region of interest" description="Disordered" evidence="1">
    <location>
        <begin position="25"/>
        <end position="96"/>
    </location>
</feature>
<feature type="compositionally biased region" description="Pro residues" evidence="1">
    <location>
        <begin position="25"/>
        <end position="41"/>
    </location>
</feature>
<reference evidence="4" key="2">
    <citation type="submission" date="2019-06" db="EMBL/GenBank/DDBJ databases">
        <title>Co-occurence of chitin degradation, pigmentation and bioactivity in marine Pseudoalteromonas.</title>
        <authorList>
            <person name="Sonnenschein E.C."/>
            <person name="Bech P.K."/>
        </authorList>
    </citation>
    <scope>NUCLEOTIDE SEQUENCE [LARGE SCALE GENOMIC DNA]</scope>
    <source>
        <strain evidence="4">S1189</strain>
    </source>
</reference>
<evidence type="ECO:0000313" key="3">
    <source>
        <dbReference type="EMBL" id="TMP76745.1"/>
    </source>
</evidence>
<evidence type="ECO:0000313" key="4">
    <source>
        <dbReference type="Proteomes" id="UP000307362"/>
    </source>
</evidence>
<comment type="caution">
    <text evidence="3">The sequence shown here is derived from an EMBL/GenBank/DDBJ whole genome shotgun (WGS) entry which is preliminary data.</text>
</comment>